<organism evidence="3 4">
    <name type="scientific">Roseovarius mucosus</name>
    <dbReference type="NCBI Taxonomy" id="215743"/>
    <lineage>
        <taxon>Bacteria</taxon>
        <taxon>Pseudomonadati</taxon>
        <taxon>Pseudomonadota</taxon>
        <taxon>Alphaproteobacteria</taxon>
        <taxon>Rhodobacterales</taxon>
        <taxon>Roseobacteraceae</taxon>
        <taxon>Roseovarius</taxon>
    </lineage>
</organism>
<proteinExistence type="predicted"/>
<dbReference type="AlphaFoldDB" id="A0A1V0RQ86"/>
<evidence type="ECO:0000259" key="2">
    <source>
        <dbReference type="Pfam" id="PF13767"/>
    </source>
</evidence>
<dbReference type="Pfam" id="PF13767">
    <property type="entry name" value="DUF4168"/>
    <property type="match status" value="1"/>
</dbReference>
<evidence type="ECO:0000313" key="4">
    <source>
        <dbReference type="Proteomes" id="UP000192273"/>
    </source>
</evidence>
<dbReference type="InterPro" id="IPR025433">
    <property type="entry name" value="DUF4168"/>
</dbReference>
<dbReference type="RefSeq" id="WP_008279533.1">
    <property type="nucleotide sequence ID" value="NZ_CP020474.1"/>
</dbReference>
<sequence length="129" mass="13837">MSFHKTLTASTAALALALAAAPMTVFTAQSAVAQEAAEYSGDQLDAFTSALIEVASVREKYTPLLQSAETEDQQTAIIKEANAEITDVIETTDGITMDSYLEIAQAASQDQALNQRIIKRVQAQNETLQ</sequence>
<evidence type="ECO:0000313" key="3">
    <source>
        <dbReference type="EMBL" id="ARE83934.1"/>
    </source>
</evidence>
<keyword evidence="1" id="KW-0732">Signal</keyword>
<feature type="signal peptide" evidence="1">
    <location>
        <begin position="1"/>
        <end position="33"/>
    </location>
</feature>
<gene>
    <name evidence="3" type="ORF">ROSMUCSMR3_02465</name>
</gene>
<evidence type="ECO:0000256" key="1">
    <source>
        <dbReference type="SAM" id="SignalP"/>
    </source>
</evidence>
<name>A0A1V0RQ86_9RHOB</name>
<protein>
    <recommendedName>
        <fullName evidence="2">DUF4168 domain-containing protein</fullName>
    </recommendedName>
</protein>
<feature type="chain" id="PRO_5010700087" description="DUF4168 domain-containing protein" evidence="1">
    <location>
        <begin position="34"/>
        <end position="129"/>
    </location>
</feature>
<dbReference type="OrthoDB" id="7745857at2"/>
<keyword evidence="4" id="KW-1185">Reference proteome</keyword>
<feature type="domain" description="DUF4168" evidence="2">
    <location>
        <begin position="42"/>
        <end position="117"/>
    </location>
</feature>
<reference evidence="3 4" key="1">
    <citation type="submission" date="2017-03" db="EMBL/GenBank/DDBJ databases">
        <title>Genome Sequence of Roseovarius mucosus strain SMR3 Isolated from a culture of the Diatom Skeletonema marinoi.</title>
        <authorList>
            <person name="Topel M."/>
            <person name="Pinder M."/>
            <person name="Johansson O.N."/>
            <person name="Kourtchenko O."/>
            <person name="Godhe A."/>
            <person name="Clarke A.K."/>
        </authorList>
    </citation>
    <scope>NUCLEOTIDE SEQUENCE [LARGE SCALE GENOMIC DNA]</scope>
    <source>
        <strain evidence="3 4">SMR3</strain>
    </source>
</reference>
<accession>A0A1V0RQ86</accession>
<dbReference type="KEGG" id="rmm:ROSMUCSMR3_02465"/>
<dbReference type="Proteomes" id="UP000192273">
    <property type="component" value="Chromosome"/>
</dbReference>
<dbReference type="EMBL" id="CP020474">
    <property type="protein sequence ID" value="ARE83934.1"/>
    <property type="molecule type" value="Genomic_DNA"/>
</dbReference>